<dbReference type="Gene3D" id="3.20.20.210">
    <property type="match status" value="2"/>
</dbReference>
<dbReference type="GO" id="GO:0046872">
    <property type="term" value="F:metal ion binding"/>
    <property type="evidence" value="ECO:0007669"/>
    <property type="project" value="UniProtKB-KW"/>
</dbReference>
<name>A0ABD3ILM4_EUCGL</name>
<evidence type="ECO:0000256" key="1">
    <source>
        <dbReference type="ARBA" id="ARBA00001947"/>
    </source>
</evidence>
<dbReference type="CDD" id="cd03311">
    <property type="entry name" value="CIMS_C_terminal_like"/>
    <property type="match status" value="1"/>
</dbReference>
<comment type="cofactor">
    <cofactor evidence="1">
        <name>Zn(2+)</name>
        <dbReference type="ChEBI" id="CHEBI:29105"/>
    </cofactor>
</comment>
<dbReference type="InterPro" id="IPR038071">
    <property type="entry name" value="UROD/MetE-like_sf"/>
</dbReference>
<keyword evidence="2" id="KW-0479">Metal-binding</keyword>
<protein>
    <recommendedName>
        <fullName evidence="4">Cobalamin-independent methionine synthase MetE C-terminal/archaeal domain-containing protein</fullName>
    </recommendedName>
</protein>
<keyword evidence="6" id="KW-1185">Reference proteome</keyword>
<dbReference type="PANTHER" id="PTHR30519">
    <property type="entry name" value="5-METHYLTETRAHYDROPTEROYLTRIGLUTAMATE--HOMOCYSTEINE METHYLTRANSFERASE"/>
    <property type="match status" value="1"/>
</dbReference>
<accession>A0ABD3ILM4</accession>
<organism evidence="5 6">
    <name type="scientific">Eucalyptus globulus</name>
    <name type="common">Tasmanian blue gum</name>
    <dbReference type="NCBI Taxonomy" id="34317"/>
    <lineage>
        <taxon>Eukaryota</taxon>
        <taxon>Viridiplantae</taxon>
        <taxon>Streptophyta</taxon>
        <taxon>Embryophyta</taxon>
        <taxon>Tracheophyta</taxon>
        <taxon>Spermatophyta</taxon>
        <taxon>Magnoliopsida</taxon>
        <taxon>eudicotyledons</taxon>
        <taxon>Gunneridae</taxon>
        <taxon>Pentapetalae</taxon>
        <taxon>rosids</taxon>
        <taxon>malvids</taxon>
        <taxon>Myrtales</taxon>
        <taxon>Myrtaceae</taxon>
        <taxon>Myrtoideae</taxon>
        <taxon>Eucalypteae</taxon>
        <taxon>Eucalyptus</taxon>
    </lineage>
</organism>
<sequence>MATSYSDMRGSDHCRATTVSARFDAQQKKLNLVMPAATIDSIAKELRSPHSRYKAKKISEVEYIKAIQEEIDKVVKLQEEFEIDVLVYGEPKLSGFAFTVNEWVQSHGSCCVKPPIIYGDVSRPKLPYVFWSTAFQSMVTSPMKGMLLGLVTILKSFVRNDQPRFETCYQIALAIKEEVEDLEKAGINVFYIDELALRDNLPLRKSKQASYFDWVVHSFRITNCGVKDTTQIRTHTYYSQFSDLPLSIINKDVDVVTIENCCSDESVFGEGVNYGAVIGPGVYDIVSPRILSAEQIADSITKKLATNIVSFNSDYKFKTREHAGVKRVLENMVTAVELLRTEFAHAMKEKSE</sequence>
<dbReference type="InterPro" id="IPR002629">
    <property type="entry name" value="Met_Synth_C/arc"/>
</dbReference>
<keyword evidence="3" id="KW-0862">Zinc</keyword>
<dbReference type="AlphaFoldDB" id="A0ABD3ILM4"/>
<dbReference type="Proteomes" id="UP001634007">
    <property type="component" value="Unassembled WGS sequence"/>
</dbReference>
<dbReference type="EMBL" id="JBJKBG010000011">
    <property type="protein sequence ID" value="KAL3715543.1"/>
    <property type="molecule type" value="Genomic_DNA"/>
</dbReference>
<evidence type="ECO:0000256" key="3">
    <source>
        <dbReference type="ARBA" id="ARBA00022833"/>
    </source>
</evidence>
<evidence type="ECO:0000313" key="5">
    <source>
        <dbReference type="EMBL" id="KAL3715543.1"/>
    </source>
</evidence>
<feature type="domain" description="Cobalamin-independent methionine synthase MetE C-terminal/archaeal" evidence="4">
    <location>
        <begin position="35"/>
        <end position="336"/>
    </location>
</feature>
<dbReference type="SUPFAM" id="SSF51726">
    <property type="entry name" value="UROD/MetE-like"/>
    <property type="match status" value="1"/>
</dbReference>
<reference evidence="5 6" key="1">
    <citation type="submission" date="2024-11" db="EMBL/GenBank/DDBJ databases">
        <title>Chromosome-level genome assembly of Eucalyptus globulus Labill. provides insights into its genome evolution.</title>
        <authorList>
            <person name="Li X."/>
        </authorList>
    </citation>
    <scope>NUCLEOTIDE SEQUENCE [LARGE SCALE GENOMIC DNA]</scope>
    <source>
        <strain evidence="5">CL2024</strain>
        <tissue evidence="5">Fresh tender leaves</tissue>
    </source>
</reference>
<gene>
    <name evidence="5" type="ORF">ACJRO7_007298</name>
</gene>
<comment type="caution">
    <text evidence="5">The sequence shown here is derived from an EMBL/GenBank/DDBJ whole genome shotgun (WGS) entry which is preliminary data.</text>
</comment>
<proteinExistence type="predicted"/>
<evidence type="ECO:0000259" key="4">
    <source>
        <dbReference type="Pfam" id="PF01717"/>
    </source>
</evidence>
<evidence type="ECO:0000313" key="6">
    <source>
        <dbReference type="Proteomes" id="UP001634007"/>
    </source>
</evidence>
<dbReference type="Pfam" id="PF01717">
    <property type="entry name" value="Meth_synt_2"/>
    <property type="match status" value="1"/>
</dbReference>
<evidence type="ECO:0000256" key="2">
    <source>
        <dbReference type="ARBA" id="ARBA00022723"/>
    </source>
</evidence>